<evidence type="ECO:0000256" key="10">
    <source>
        <dbReference type="ARBA" id="ARBA00093415"/>
    </source>
</evidence>
<evidence type="ECO:0000256" key="5">
    <source>
        <dbReference type="ARBA" id="ARBA00022801"/>
    </source>
</evidence>
<evidence type="ECO:0000256" key="1">
    <source>
        <dbReference type="ARBA" id="ARBA00001936"/>
    </source>
</evidence>
<dbReference type="GO" id="GO:0019677">
    <property type="term" value="P:NAD+ catabolic process"/>
    <property type="evidence" value="ECO:0007669"/>
    <property type="project" value="TreeGrafter"/>
</dbReference>
<dbReference type="InterPro" id="IPR050241">
    <property type="entry name" value="NAD-cap_RNA_hydrolase_NudC"/>
</dbReference>
<keyword evidence="6" id="KW-0460">Magnesium</keyword>
<dbReference type="PANTHER" id="PTHR42904">
    <property type="entry name" value="NUDIX HYDROLASE, NUDC SUBFAMILY"/>
    <property type="match status" value="1"/>
</dbReference>
<dbReference type="HOGENOM" id="CLU_061877_0_0_1"/>
<evidence type="ECO:0000256" key="3">
    <source>
        <dbReference type="ARBA" id="ARBA00005582"/>
    </source>
</evidence>
<keyword evidence="4" id="KW-0479">Metal-binding</keyword>
<dbReference type="GO" id="GO:0140933">
    <property type="term" value="F:5'-(N(7)-methylguanosine 5'-triphospho)-[mRNA] hydrolase activity"/>
    <property type="evidence" value="ECO:0007669"/>
    <property type="project" value="UniProtKB-EC"/>
</dbReference>
<dbReference type="InterPro" id="IPR000086">
    <property type="entry name" value="NUDIX_hydrolase_dom"/>
</dbReference>
<dbReference type="FunCoup" id="G3X2P3">
    <property type="interactions" value="82"/>
</dbReference>
<dbReference type="GO" id="GO:0035529">
    <property type="term" value="F:NADH pyrophosphatase activity"/>
    <property type="evidence" value="ECO:0007669"/>
    <property type="project" value="TreeGrafter"/>
</dbReference>
<dbReference type="GeneTree" id="ENSGT00390000013847"/>
<dbReference type="Pfam" id="PF00293">
    <property type="entry name" value="NUDIX"/>
    <property type="match status" value="1"/>
</dbReference>
<evidence type="ECO:0000256" key="8">
    <source>
        <dbReference type="ARBA" id="ARBA00026102"/>
    </source>
</evidence>
<comment type="function">
    <text evidence="10">Acts as a decapping enzyme capable of hydrolyzing monomethylated capped RNAs (in vitro). Hydrolyzes monomethylated capped RNA after alpha and beta phosphates to form N(7)-methyl-GDP. Shows low activity towards unmethylated capped RNA.</text>
</comment>
<proteinExistence type="inferred from homology"/>
<evidence type="ECO:0000256" key="2">
    <source>
        <dbReference type="ARBA" id="ARBA00001946"/>
    </source>
</evidence>
<evidence type="ECO:0000256" key="4">
    <source>
        <dbReference type="ARBA" id="ARBA00022723"/>
    </source>
</evidence>
<dbReference type="InterPro" id="IPR033716">
    <property type="entry name" value="Nudt17_dom"/>
</dbReference>
<comment type="catalytic activity">
    <reaction evidence="9">
        <text>a 5'-end (N(7)-methyl 5'-triphosphoguanosine)-ribonucleoside in mRNA + H2O = N(7)-methyl-GDP + a 5'-end phospho-ribonucleoside in mRNA + 2 H(+)</text>
        <dbReference type="Rhea" id="RHEA:67484"/>
        <dbReference type="Rhea" id="RHEA-COMP:15692"/>
        <dbReference type="Rhea" id="RHEA-COMP:17167"/>
        <dbReference type="ChEBI" id="CHEBI:15377"/>
        <dbReference type="ChEBI" id="CHEBI:15378"/>
        <dbReference type="ChEBI" id="CHEBI:63714"/>
        <dbReference type="ChEBI" id="CHEBI:138282"/>
        <dbReference type="ChEBI" id="CHEBI:156461"/>
        <dbReference type="EC" id="3.6.1.62"/>
    </reaction>
</comment>
<dbReference type="InParanoid" id="G3X2P3"/>
<sequence>MAQARVLLLLSGRPEPAGFARSVCGRLGLGAGPGPWQVYCGLQPGRLLLSDSSLPGAAAQLPLQRPPFCPFSALEQQPPGASLPQQPPDRGVDLAVAVILQSRDQTVLLTRRASSMHTAPNLWVPPGGHVELDEELLDAGLRELREETGLQLPQGQYSWLPLGLWESAYPPMLSQGHPRHHHIVLYVLVTSQETEKQLQERVQPNQEEVSAYVWLKPHVLAAVAASEEGPDAPEPLPANLPPCVQIVELQGDMTQNLDLPTSTLLRKSLSTREDEERVSTGTKFALGLWLQHLKRSPKNPTPPSSLQGPRKGSRLAKQNF</sequence>
<protein>
    <recommendedName>
        <fullName evidence="11">m7GpppN-mRNA hydrolase NUDT17</fullName>
        <ecNumber evidence="8">3.6.1.62</ecNumber>
    </recommendedName>
    <alternativeName>
        <fullName evidence="12">Nucleoside diphosphate-linked moiety X motif 17</fullName>
    </alternativeName>
</protein>
<evidence type="ECO:0000313" key="15">
    <source>
        <dbReference type="Ensembl" id="ENSSHAP00000021948.2"/>
    </source>
</evidence>
<reference evidence="15 16" key="1">
    <citation type="journal article" date="2011" name="Proc. Natl. Acad. Sci. U.S.A.">
        <title>Genetic diversity and population structure of the endangered marsupial Sarcophilus harrisii (Tasmanian devil).</title>
        <authorList>
            <person name="Miller W."/>
            <person name="Hayes V.M."/>
            <person name="Ratan A."/>
            <person name="Petersen D.C."/>
            <person name="Wittekindt N.E."/>
            <person name="Miller J."/>
            <person name="Walenz B."/>
            <person name="Knight J."/>
            <person name="Qi J."/>
            <person name="Zhao F."/>
            <person name="Wang Q."/>
            <person name="Bedoya-Reina O.C."/>
            <person name="Katiyar N."/>
            <person name="Tomsho L.P."/>
            <person name="Kasson L.M."/>
            <person name="Hardie R.A."/>
            <person name="Woodbridge P."/>
            <person name="Tindall E.A."/>
            <person name="Bertelsen M.F."/>
            <person name="Dixon D."/>
            <person name="Pyecroft S."/>
            <person name="Helgen K.M."/>
            <person name="Lesk A.M."/>
            <person name="Pringle T.H."/>
            <person name="Patterson N."/>
            <person name="Zhang Y."/>
            <person name="Kreiss A."/>
            <person name="Woods G.M."/>
            <person name="Jones M.E."/>
            <person name="Schuster S.C."/>
        </authorList>
    </citation>
    <scope>NUCLEOTIDE SEQUENCE [LARGE SCALE GENOMIC DNA]</scope>
</reference>
<dbReference type="GO" id="GO:0005829">
    <property type="term" value="C:cytosol"/>
    <property type="evidence" value="ECO:0007669"/>
    <property type="project" value="TreeGrafter"/>
</dbReference>
<evidence type="ECO:0000313" key="16">
    <source>
        <dbReference type="Proteomes" id="UP000007648"/>
    </source>
</evidence>
<dbReference type="GO" id="GO:0110154">
    <property type="term" value="P:RNA decapping"/>
    <property type="evidence" value="ECO:0007669"/>
    <property type="project" value="Ensembl"/>
</dbReference>
<organism evidence="15 16">
    <name type="scientific">Sarcophilus harrisii</name>
    <name type="common">Tasmanian devil</name>
    <name type="synonym">Sarcophilus laniarius</name>
    <dbReference type="NCBI Taxonomy" id="9305"/>
    <lineage>
        <taxon>Eukaryota</taxon>
        <taxon>Metazoa</taxon>
        <taxon>Chordata</taxon>
        <taxon>Craniata</taxon>
        <taxon>Vertebrata</taxon>
        <taxon>Euteleostomi</taxon>
        <taxon>Mammalia</taxon>
        <taxon>Metatheria</taxon>
        <taxon>Dasyuromorphia</taxon>
        <taxon>Dasyuridae</taxon>
        <taxon>Sarcophilus</taxon>
    </lineage>
</organism>
<comment type="similarity">
    <text evidence="3">Belongs to the Nudix hydrolase family.</text>
</comment>
<evidence type="ECO:0000256" key="7">
    <source>
        <dbReference type="ARBA" id="ARBA00023211"/>
    </source>
</evidence>
<comment type="cofactor">
    <cofactor evidence="2">
        <name>Mg(2+)</name>
        <dbReference type="ChEBI" id="CHEBI:18420"/>
    </cofactor>
</comment>
<dbReference type="InterPro" id="IPR015797">
    <property type="entry name" value="NUDIX_hydrolase-like_dom_sf"/>
</dbReference>
<dbReference type="FunFam" id="3.90.79.10:FF:000033">
    <property type="entry name" value="nucleoside diphosphate-linked moiety X motif 17 isoform X1"/>
    <property type="match status" value="1"/>
</dbReference>
<dbReference type="GO" id="GO:0006742">
    <property type="term" value="P:NADP+ catabolic process"/>
    <property type="evidence" value="ECO:0007669"/>
    <property type="project" value="TreeGrafter"/>
</dbReference>
<dbReference type="STRING" id="9305.ENSSHAP00000021948"/>
<keyword evidence="5" id="KW-0378">Hydrolase</keyword>
<dbReference type="AlphaFoldDB" id="G3X2P3"/>
<evidence type="ECO:0000256" key="9">
    <source>
        <dbReference type="ARBA" id="ARBA00093205"/>
    </source>
</evidence>
<dbReference type="CDD" id="cd04694">
    <property type="entry name" value="NUDIX_Nudt17"/>
    <property type="match status" value="1"/>
</dbReference>
<dbReference type="Gene3D" id="3.90.79.10">
    <property type="entry name" value="Nucleoside Triphosphate Pyrophosphohydrolase"/>
    <property type="match status" value="1"/>
</dbReference>
<evidence type="ECO:0000259" key="14">
    <source>
        <dbReference type="PROSITE" id="PS51462"/>
    </source>
</evidence>
<dbReference type="eggNOG" id="ENOG502QWT5">
    <property type="taxonomic scope" value="Eukaryota"/>
</dbReference>
<reference evidence="15" key="3">
    <citation type="submission" date="2025-09" db="UniProtKB">
        <authorList>
            <consortium name="Ensembl"/>
        </authorList>
    </citation>
    <scope>IDENTIFICATION</scope>
</reference>
<comment type="cofactor">
    <cofactor evidence="1">
        <name>Mn(2+)</name>
        <dbReference type="ChEBI" id="CHEBI:29035"/>
    </cofactor>
</comment>
<accession>G3X2P3</accession>
<keyword evidence="7" id="KW-0464">Manganese</keyword>
<feature type="region of interest" description="Disordered" evidence="13">
    <location>
        <begin position="292"/>
        <end position="320"/>
    </location>
</feature>
<dbReference type="Proteomes" id="UP000007648">
    <property type="component" value="Unassembled WGS sequence"/>
</dbReference>
<dbReference type="PANTHER" id="PTHR42904:SF1">
    <property type="entry name" value="NUCLEOSIDE DIPHOSPHATE-LINKED MOIETY X MOTIF 17"/>
    <property type="match status" value="1"/>
</dbReference>
<keyword evidence="16" id="KW-1185">Reference proteome</keyword>
<dbReference type="GO" id="GO:0046872">
    <property type="term" value="F:metal ion binding"/>
    <property type="evidence" value="ECO:0007669"/>
    <property type="project" value="UniProtKB-KW"/>
</dbReference>
<dbReference type="PROSITE" id="PS51462">
    <property type="entry name" value="NUDIX"/>
    <property type="match status" value="1"/>
</dbReference>
<dbReference type="EC" id="3.6.1.62" evidence="8"/>
<dbReference type="GO" id="GO:0005777">
    <property type="term" value="C:peroxisome"/>
    <property type="evidence" value="ECO:0007669"/>
    <property type="project" value="TreeGrafter"/>
</dbReference>
<dbReference type="Ensembl" id="ENSSHAT00000022124.2">
    <property type="protein sequence ID" value="ENSSHAP00000021948.2"/>
    <property type="gene ID" value="ENSSHAG00000018575.2"/>
</dbReference>
<name>G3X2P3_SARHA</name>
<evidence type="ECO:0000256" key="13">
    <source>
        <dbReference type="SAM" id="MobiDB-lite"/>
    </source>
</evidence>
<evidence type="ECO:0000256" key="12">
    <source>
        <dbReference type="ARBA" id="ARBA00093663"/>
    </source>
</evidence>
<evidence type="ECO:0000256" key="11">
    <source>
        <dbReference type="ARBA" id="ARBA00093621"/>
    </source>
</evidence>
<reference evidence="15" key="2">
    <citation type="submission" date="2025-08" db="UniProtKB">
        <authorList>
            <consortium name="Ensembl"/>
        </authorList>
    </citation>
    <scope>IDENTIFICATION</scope>
</reference>
<feature type="domain" description="Nudix hydrolase" evidence="14">
    <location>
        <begin position="91"/>
        <end position="237"/>
    </location>
</feature>
<evidence type="ECO:0000256" key="6">
    <source>
        <dbReference type="ARBA" id="ARBA00022842"/>
    </source>
</evidence>
<dbReference type="SUPFAM" id="SSF55811">
    <property type="entry name" value="Nudix"/>
    <property type="match status" value="1"/>
</dbReference>
<gene>
    <name evidence="15" type="primary">NUDT17</name>
</gene>